<keyword evidence="3" id="KW-0677">Repeat</keyword>
<dbReference type="AlphaFoldDB" id="A0A151MVP0"/>
<evidence type="ECO:0000256" key="2">
    <source>
        <dbReference type="ARBA" id="ARBA00022490"/>
    </source>
</evidence>
<sequence length="179" mass="19093">MAGTLLPGAAMVVTSQPCLALPSVIFRHHVLLLGLAEDTDDYVCGFFPSCEEPVAAVARRLKAHLGLAGLCFVPLYCHMLCSVLGCWWQDALPVPAPTTVTEVYAAYVAALLGPQPAPQLWAQLLVLAGRILFAKAELRGVPGNSPLRCLLAPKDDGVVEFFHPTVQEFVAAIFAIATL</sequence>
<accession>A0A151MVP0</accession>
<protein>
    <submittedName>
        <fullName evidence="4">Uncharacterized protein</fullName>
    </submittedName>
</protein>
<gene>
    <name evidence="4" type="ORF">Y1Q_0013910</name>
</gene>
<dbReference type="EMBL" id="AKHW03004844">
    <property type="protein sequence ID" value="KYO28623.1"/>
    <property type="molecule type" value="Genomic_DNA"/>
</dbReference>
<keyword evidence="2" id="KW-0963">Cytoplasm</keyword>
<dbReference type="GO" id="GO:0005737">
    <property type="term" value="C:cytoplasm"/>
    <property type="evidence" value="ECO:0007669"/>
    <property type="project" value="UniProtKB-SubCell"/>
</dbReference>
<evidence type="ECO:0000313" key="5">
    <source>
        <dbReference type="Proteomes" id="UP000050525"/>
    </source>
</evidence>
<dbReference type="OrthoDB" id="9424491at2759"/>
<proteinExistence type="predicted"/>
<evidence type="ECO:0000256" key="3">
    <source>
        <dbReference type="ARBA" id="ARBA00022737"/>
    </source>
</evidence>
<dbReference type="Proteomes" id="UP000050525">
    <property type="component" value="Unassembled WGS sequence"/>
</dbReference>
<dbReference type="PANTHER" id="PTHR45690">
    <property type="entry name" value="NACHT, LRR AND PYD DOMAINS-CONTAINING PROTEIN 12"/>
    <property type="match status" value="1"/>
</dbReference>
<keyword evidence="5" id="KW-1185">Reference proteome</keyword>
<dbReference type="KEGG" id="amj:109285401"/>
<comment type="subcellular location">
    <subcellularLocation>
        <location evidence="1">Cytoplasm</location>
    </subcellularLocation>
</comment>
<reference evidence="4 5" key="1">
    <citation type="journal article" date="2012" name="Genome Biol.">
        <title>Sequencing three crocodilian genomes to illuminate the evolution of archosaurs and amniotes.</title>
        <authorList>
            <person name="St John J.A."/>
            <person name="Braun E.L."/>
            <person name="Isberg S.R."/>
            <person name="Miles L.G."/>
            <person name="Chong A.Y."/>
            <person name="Gongora J."/>
            <person name="Dalzell P."/>
            <person name="Moran C."/>
            <person name="Bed'hom B."/>
            <person name="Abzhanov A."/>
            <person name="Burgess S.C."/>
            <person name="Cooksey A.M."/>
            <person name="Castoe T.A."/>
            <person name="Crawford N.G."/>
            <person name="Densmore L.D."/>
            <person name="Drew J.C."/>
            <person name="Edwards S.V."/>
            <person name="Faircloth B.C."/>
            <person name="Fujita M.K."/>
            <person name="Greenwold M.J."/>
            <person name="Hoffmann F.G."/>
            <person name="Howard J.M."/>
            <person name="Iguchi T."/>
            <person name="Janes D.E."/>
            <person name="Khan S.Y."/>
            <person name="Kohno S."/>
            <person name="de Koning A.J."/>
            <person name="Lance S.L."/>
            <person name="McCarthy F.M."/>
            <person name="McCormack J.E."/>
            <person name="Merchant M.E."/>
            <person name="Peterson D.G."/>
            <person name="Pollock D.D."/>
            <person name="Pourmand N."/>
            <person name="Raney B.J."/>
            <person name="Roessler K.A."/>
            <person name="Sanford J.R."/>
            <person name="Sawyer R.H."/>
            <person name="Schmidt C.J."/>
            <person name="Triplett E.W."/>
            <person name="Tuberville T.D."/>
            <person name="Venegas-Anaya M."/>
            <person name="Howard J.T."/>
            <person name="Jarvis E.D."/>
            <person name="Guillette L.J.Jr."/>
            <person name="Glenn T.C."/>
            <person name="Green R.E."/>
            <person name="Ray D.A."/>
        </authorList>
    </citation>
    <scope>NUCLEOTIDE SEQUENCE [LARGE SCALE GENOMIC DNA]</scope>
    <source>
        <strain evidence="4">KSC_2009_1</strain>
    </source>
</reference>
<organism evidence="4 5">
    <name type="scientific">Alligator mississippiensis</name>
    <name type="common">American alligator</name>
    <dbReference type="NCBI Taxonomy" id="8496"/>
    <lineage>
        <taxon>Eukaryota</taxon>
        <taxon>Metazoa</taxon>
        <taxon>Chordata</taxon>
        <taxon>Craniata</taxon>
        <taxon>Vertebrata</taxon>
        <taxon>Euteleostomi</taxon>
        <taxon>Archelosauria</taxon>
        <taxon>Archosauria</taxon>
        <taxon>Crocodylia</taxon>
        <taxon>Alligatoridae</taxon>
        <taxon>Alligatorinae</taxon>
        <taxon>Alligator</taxon>
    </lineage>
</organism>
<comment type="caution">
    <text evidence="4">The sequence shown here is derived from an EMBL/GenBank/DDBJ whole genome shotgun (WGS) entry which is preliminary data.</text>
</comment>
<name>A0A151MVP0_ALLMI</name>
<evidence type="ECO:0000313" key="4">
    <source>
        <dbReference type="EMBL" id="KYO28623.1"/>
    </source>
</evidence>
<dbReference type="InterPro" id="IPR050637">
    <property type="entry name" value="NLRP_innate_immun_reg"/>
</dbReference>
<dbReference type="PANTHER" id="PTHR45690:SF19">
    <property type="entry name" value="NACHT, LRR AND PYD DOMAINS-CONTAINING PROTEIN 3"/>
    <property type="match status" value="1"/>
</dbReference>
<evidence type="ECO:0000256" key="1">
    <source>
        <dbReference type="ARBA" id="ARBA00004496"/>
    </source>
</evidence>